<dbReference type="EMBL" id="AZMM01017894">
    <property type="protein sequence ID" value="ETJ25230.1"/>
    <property type="molecule type" value="Genomic_DNA"/>
</dbReference>
<dbReference type="AlphaFoldDB" id="W1X707"/>
<feature type="non-terminal residue" evidence="1">
    <location>
        <position position="1"/>
    </location>
</feature>
<reference evidence="1" key="1">
    <citation type="submission" date="2013-12" db="EMBL/GenBank/DDBJ databases">
        <title>A Varibaculum cambriense genome reconstructed from a premature infant gut community with otherwise low bacterial novelty that shifts toward anaerobic metabolism during the third week of life.</title>
        <authorList>
            <person name="Brown C.T."/>
            <person name="Sharon I."/>
            <person name="Thomas B.C."/>
            <person name="Castelle C.J."/>
            <person name="Morowitz M.J."/>
            <person name="Banfield J.F."/>
        </authorList>
    </citation>
    <scope>NUCLEOTIDE SEQUENCE</scope>
</reference>
<name>W1X707_9ZZZZ</name>
<sequence length="40" mass="4705">NSRNLIDMVDKAEKKILEIMPEEYPSDAIIESIKNPYFHL</sequence>
<gene>
    <name evidence="1" type="ORF">Q604_UNBC17894G0001</name>
</gene>
<proteinExistence type="predicted"/>
<protein>
    <submittedName>
        <fullName evidence="1">Divergent AAA protein</fullName>
    </submittedName>
</protein>
<evidence type="ECO:0000313" key="1">
    <source>
        <dbReference type="EMBL" id="ETJ25230.1"/>
    </source>
</evidence>
<organism evidence="1">
    <name type="scientific">human gut metagenome</name>
    <dbReference type="NCBI Taxonomy" id="408170"/>
    <lineage>
        <taxon>unclassified sequences</taxon>
        <taxon>metagenomes</taxon>
        <taxon>organismal metagenomes</taxon>
    </lineage>
</organism>
<accession>W1X707</accession>
<comment type="caution">
    <text evidence="1">The sequence shown here is derived from an EMBL/GenBank/DDBJ whole genome shotgun (WGS) entry which is preliminary data.</text>
</comment>